<feature type="binding site" evidence="11">
    <location>
        <position position="386"/>
    </location>
    <ligand>
        <name>Ca(2+)</name>
        <dbReference type="ChEBI" id="CHEBI:29108"/>
        <label>1</label>
    </ligand>
</feature>
<name>A0A498J397_MALDO</name>
<evidence type="ECO:0000256" key="4">
    <source>
        <dbReference type="ARBA" id="ARBA00012313"/>
    </source>
</evidence>
<evidence type="ECO:0000256" key="3">
    <source>
        <dbReference type="ARBA" id="ARBA00002322"/>
    </source>
</evidence>
<reference evidence="17 18" key="1">
    <citation type="submission" date="2018-10" db="EMBL/GenBank/DDBJ databases">
        <title>A high-quality apple genome assembly.</title>
        <authorList>
            <person name="Hu J."/>
        </authorList>
    </citation>
    <scope>NUCLEOTIDE SEQUENCE [LARGE SCALE GENOMIC DNA]</scope>
    <source>
        <strain evidence="18">cv. HFTH1</strain>
        <tissue evidence="17">Young leaf</tissue>
    </source>
</reference>
<keyword evidence="6" id="KW-0349">Heme</keyword>
<evidence type="ECO:0000256" key="6">
    <source>
        <dbReference type="ARBA" id="ARBA00022617"/>
    </source>
</evidence>
<dbReference type="InterPro" id="IPR023342">
    <property type="entry name" value="APO_dom"/>
</dbReference>
<evidence type="ECO:0000256" key="10">
    <source>
        <dbReference type="PIRSR" id="PIRSR600823-1"/>
    </source>
</evidence>
<dbReference type="GO" id="GO:0046872">
    <property type="term" value="F:metal ion binding"/>
    <property type="evidence" value="ECO:0007669"/>
    <property type="project" value="UniProtKB-KW"/>
</dbReference>
<comment type="cofactor">
    <cofactor evidence="2">
        <name>heme b</name>
        <dbReference type="ChEBI" id="CHEBI:60344"/>
    </cofactor>
</comment>
<feature type="domain" description="APO" evidence="16">
    <location>
        <begin position="86"/>
        <end position="171"/>
    </location>
</feature>
<evidence type="ECO:0000256" key="7">
    <source>
        <dbReference type="ARBA" id="ARBA00022723"/>
    </source>
</evidence>
<dbReference type="EMBL" id="RDQH01000335">
    <property type="protein sequence ID" value="RXH89950.1"/>
    <property type="molecule type" value="Genomic_DNA"/>
</dbReference>
<evidence type="ECO:0000313" key="17">
    <source>
        <dbReference type="EMBL" id="RXH89950.1"/>
    </source>
</evidence>
<keyword evidence="13" id="KW-1015">Disulfide bond</keyword>
<accession>A0A498J397</accession>
<feature type="binding site" evidence="11">
    <location>
        <position position="400"/>
    </location>
    <ligand>
        <name>Ca(2+)</name>
        <dbReference type="ChEBI" id="CHEBI:29108"/>
        <label>1</label>
    </ligand>
</feature>
<protein>
    <recommendedName>
        <fullName evidence="4">peroxidase</fullName>
        <ecNumber evidence="4">1.11.1.7</ecNumber>
    </recommendedName>
</protein>
<dbReference type="Proteomes" id="UP000290289">
    <property type="component" value="Chromosome 9"/>
</dbReference>
<dbReference type="SUPFAM" id="SSF48113">
    <property type="entry name" value="Heme-dependent peroxidases"/>
    <property type="match status" value="1"/>
</dbReference>
<comment type="function">
    <text evidence="3">Removal of H(2)O(2), oxidation of toxic reductants, biosynthesis and degradation of lignin, suberization, auxin catabolism, response to environmental stresses such as wounding, pathogen attack and oxidative stress. These functions might be dependent on each isozyme/isoform in each plant tissue.</text>
</comment>
<gene>
    <name evidence="17" type="ORF">DVH24_032307</name>
</gene>
<evidence type="ECO:0000259" key="15">
    <source>
        <dbReference type="PROSITE" id="PS50873"/>
    </source>
</evidence>
<dbReference type="PANTHER" id="PTHR31235">
    <property type="entry name" value="PEROXIDASE 25-RELATED"/>
    <property type="match status" value="1"/>
</dbReference>
<dbReference type="Pfam" id="PF05634">
    <property type="entry name" value="APO_RNA-bind"/>
    <property type="match status" value="2"/>
</dbReference>
<dbReference type="InterPro" id="IPR000823">
    <property type="entry name" value="Peroxidase_pln"/>
</dbReference>
<keyword evidence="11" id="KW-0106">Calcium</keyword>
<evidence type="ECO:0000256" key="9">
    <source>
        <dbReference type="ARBA" id="ARBA00023004"/>
    </source>
</evidence>
<feature type="active site" description="Proton acceptor" evidence="10">
    <location>
        <position position="378"/>
    </location>
</feature>
<dbReference type="InterPro" id="IPR010255">
    <property type="entry name" value="Haem_peroxidase_sf"/>
</dbReference>
<comment type="similarity">
    <text evidence="14">Belongs to the peroxidase family.</text>
</comment>
<dbReference type="STRING" id="3750.A0A498J397"/>
<feature type="binding site" evidence="11">
    <location>
        <position position="379"/>
    </location>
    <ligand>
        <name>Ca(2+)</name>
        <dbReference type="ChEBI" id="CHEBI:29108"/>
        <label>1</label>
    </ligand>
</feature>
<dbReference type="EC" id="1.11.1.7" evidence="4"/>
<feature type="disulfide bond" evidence="13">
    <location>
        <begin position="380"/>
        <end position="385"/>
    </location>
</feature>
<feature type="binding site" evidence="11">
    <location>
        <position position="388"/>
    </location>
    <ligand>
        <name>Ca(2+)</name>
        <dbReference type="ChEBI" id="CHEBI:29108"/>
        <label>1</label>
    </ligand>
</feature>
<dbReference type="InterPro" id="IPR019794">
    <property type="entry name" value="Peroxidases_AS"/>
</dbReference>
<sequence length="449" mass="50097">MFQDVIKHHQRFDFERVPAVVELCWQAGANDGNHLNWNCESDCVGVDGAESLSSDELILVASGTLRAWDILRNGVEKLLMVYPAKVCKHCSEIHVGPSGHKARLCGIFKYESWQGTHFWRKANVDDLVPPKTVWRRRPQDPQALLNEGRGFYGHAPAVVELCTQAGAIAPPKYHCMMKLQGVSTTLGDQRLLHPNDQMKMPVDSKIFGTMTSLRLIFSYRITVLVHINVYCDRLSPDASEAIASTHRLCSSLQFHQNAHRIEQTRGRSQSLDIVKYLKIHIVPFTVSFEEAGPWLETCLASIPSISLKTMAFQKIISVFLLQVLLVLLALDSSNAQKLKVGFYYKTCPDLEAIVARTTYQYISRASTLAAPILRMHFHDCFVRGCDGSVLLNSTPNSQAEKEAIPNQSLRGFHVIDAVKSAVEKKCPGVVSCADILALVARDAVRMVIN</sequence>
<evidence type="ECO:0000256" key="2">
    <source>
        <dbReference type="ARBA" id="ARBA00001970"/>
    </source>
</evidence>
<keyword evidence="18" id="KW-1185">Reference proteome</keyword>
<dbReference type="GO" id="GO:0020037">
    <property type="term" value="F:heme binding"/>
    <property type="evidence" value="ECO:0007669"/>
    <property type="project" value="InterPro"/>
</dbReference>
<evidence type="ECO:0000313" key="18">
    <source>
        <dbReference type="Proteomes" id="UP000290289"/>
    </source>
</evidence>
<feature type="disulfide bond" evidence="13">
    <location>
        <begin position="347"/>
        <end position="426"/>
    </location>
</feature>
<comment type="caution">
    <text evidence="17">The sequence shown here is derived from an EMBL/GenBank/DDBJ whole genome shotgun (WGS) entry which is preliminary data.</text>
</comment>
<keyword evidence="5" id="KW-0575">Peroxidase</keyword>
<dbReference type="Pfam" id="PF00141">
    <property type="entry name" value="peroxidase"/>
    <property type="match status" value="1"/>
</dbReference>
<evidence type="ECO:0000259" key="16">
    <source>
        <dbReference type="PROSITE" id="PS51499"/>
    </source>
</evidence>
<evidence type="ECO:0000256" key="12">
    <source>
        <dbReference type="PIRSR" id="PIRSR600823-4"/>
    </source>
</evidence>
<feature type="binding site" evidence="11">
    <location>
        <position position="384"/>
    </location>
    <ligand>
        <name>Ca(2+)</name>
        <dbReference type="ChEBI" id="CHEBI:29108"/>
        <label>1</label>
    </ligand>
</feature>
<dbReference type="AlphaFoldDB" id="A0A498J397"/>
<evidence type="ECO:0000256" key="11">
    <source>
        <dbReference type="PIRSR" id="PIRSR600823-3"/>
    </source>
</evidence>
<comment type="cofactor">
    <cofactor evidence="11">
        <name>Ca(2+)</name>
        <dbReference type="ChEBI" id="CHEBI:29108"/>
    </cofactor>
    <text evidence="11">Binds 2 calcium ions per subunit.</text>
</comment>
<feature type="domain" description="Plant heme peroxidase family profile" evidence="15">
    <location>
        <begin position="337"/>
        <end position="449"/>
    </location>
</feature>
<dbReference type="Gene3D" id="1.10.520.10">
    <property type="match status" value="1"/>
</dbReference>
<dbReference type="GO" id="GO:0140825">
    <property type="term" value="F:lactoperoxidase activity"/>
    <property type="evidence" value="ECO:0007669"/>
    <property type="project" value="UniProtKB-EC"/>
</dbReference>
<keyword evidence="9" id="KW-0408">Iron</keyword>
<evidence type="ECO:0000256" key="13">
    <source>
        <dbReference type="PIRSR" id="PIRSR600823-5"/>
    </source>
</evidence>
<keyword evidence="8" id="KW-0560">Oxidoreductase</keyword>
<proteinExistence type="inferred from homology"/>
<evidence type="ECO:0000256" key="1">
    <source>
        <dbReference type="ARBA" id="ARBA00000189"/>
    </source>
</evidence>
<feature type="binding site" evidence="11">
    <location>
        <position position="382"/>
    </location>
    <ligand>
        <name>Ca(2+)</name>
        <dbReference type="ChEBI" id="CHEBI:29108"/>
        <label>1</label>
    </ligand>
</feature>
<feature type="site" description="Transition state stabilizer" evidence="12">
    <location>
        <position position="374"/>
    </location>
</feature>
<dbReference type="InterPro" id="IPR002016">
    <property type="entry name" value="Haem_peroxidase"/>
</dbReference>
<evidence type="ECO:0000256" key="8">
    <source>
        <dbReference type="ARBA" id="ARBA00023002"/>
    </source>
</evidence>
<dbReference type="PROSITE" id="PS00436">
    <property type="entry name" value="PEROXIDASE_2"/>
    <property type="match status" value="1"/>
</dbReference>
<dbReference type="GO" id="GO:0003723">
    <property type="term" value="F:RNA binding"/>
    <property type="evidence" value="ECO:0007669"/>
    <property type="project" value="InterPro"/>
</dbReference>
<keyword evidence="7 11" id="KW-0479">Metal-binding</keyword>
<organism evidence="17 18">
    <name type="scientific">Malus domestica</name>
    <name type="common">Apple</name>
    <name type="synonym">Pyrus malus</name>
    <dbReference type="NCBI Taxonomy" id="3750"/>
    <lineage>
        <taxon>Eukaryota</taxon>
        <taxon>Viridiplantae</taxon>
        <taxon>Streptophyta</taxon>
        <taxon>Embryophyta</taxon>
        <taxon>Tracheophyta</taxon>
        <taxon>Spermatophyta</taxon>
        <taxon>Magnoliopsida</taxon>
        <taxon>eudicotyledons</taxon>
        <taxon>Gunneridae</taxon>
        <taxon>Pentapetalae</taxon>
        <taxon>rosids</taxon>
        <taxon>fabids</taxon>
        <taxon>Rosales</taxon>
        <taxon>Rosaceae</taxon>
        <taxon>Amygdaloideae</taxon>
        <taxon>Maleae</taxon>
        <taxon>Malus</taxon>
    </lineage>
</organism>
<dbReference type="PROSITE" id="PS50873">
    <property type="entry name" value="PEROXIDASE_4"/>
    <property type="match status" value="1"/>
</dbReference>
<dbReference type="GO" id="GO:0006979">
    <property type="term" value="P:response to oxidative stress"/>
    <property type="evidence" value="ECO:0007669"/>
    <property type="project" value="InterPro"/>
</dbReference>
<evidence type="ECO:0000256" key="14">
    <source>
        <dbReference type="RuleBase" id="RU004241"/>
    </source>
</evidence>
<dbReference type="PRINTS" id="PR00458">
    <property type="entry name" value="PEROXIDASE"/>
</dbReference>
<dbReference type="PRINTS" id="PR00461">
    <property type="entry name" value="PLPEROXIDASE"/>
</dbReference>
<dbReference type="PROSITE" id="PS51499">
    <property type="entry name" value="APO"/>
    <property type="match status" value="1"/>
</dbReference>
<evidence type="ECO:0000256" key="5">
    <source>
        <dbReference type="ARBA" id="ARBA00022559"/>
    </source>
</evidence>
<comment type="catalytic activity">
    <reaction evidence="1">
        <text>2 a phenolic donor + H2O2 = 2 a phenolic radical donor + 2 H2O</text>
        <dbReference type="Rhea" id="RHEA:56136"/>
        <dbReference type="ChEBI" id="CHEBI:15377"/>
        <dbReference type="ChEBI" id="CHEBI:16240"/>
        <dbReference type="ChEBI" id="CHEBI:139520"/>
        <dbReference type="ChEBI" id="CHEBI:139521"/>
        <dbReference type="EC" id="1.11.1.7"/>
    </reaction>
</comment>